<evidence type="ECO:0000313" key="3">
    <source>
        <dbReference type="Proteomes" id="UP000886595"/>
    </source>
</evidence>
<accession>A0A8X7PPI9</accession>
<dbReference type="Proteomes" id="UP000886595">
    <property type="component" value="Unassembled WGS sequence"/>
</dbReference>
<dbReference type="AlphaFoldDB" id="A0A8X7PPI9"/>
<evidence type="ECO:0000256" key="1">
    <source>
        <dbReference type="SAM" id="Coils"/>
    </source>
</evidence>
<proteinExistence type="predicted"/>
<reference evidence="2 3" key="1">
    <citation type="submission" date="2020-02" db="EMBL/GenBank/DDBJ databases">
        <authorList>
            <person name="Ma Q."/>
            <person name="Huang Y."/>
            <person name="Song X."/>
            <person name="Pei D."/>
        </authorList>
    </citation>
    <scope>NUCLEOTIDE SEQUENCE [LARGE SCALE GENOMIC DNA]</scope>
    <source>
        <strain evidence="2">Sxm20200214</strain>
        <tissue evidence="2">Leaf</tissue>
    </source>
</reference>
<dbReference type="EMBL" id="JAAMPC010000015">
    <property type="protein sequence ID" value="KAG2256099.1"/>
    <property type="molecule type" value="Genomic_DNA"/>
</dbReference>
<gene>
    <name evidence="2" type="ORF">Bca52824_075393</name>
</gene>
<sequence>MTDPYYADVKQHRRNADWRDCVVYAYHKIPKKCTCGGPIRLGTDEQGVSYYESKEFQDDGFHIRHRCFDAIEEELEELKEEVADQAKSRMKMEDEIKKMREEINLLKEFVKCPRCCALFK</sequence>
<keyword evidence="3" id="KW-1185">Reference proteome</keyword>
<feature type="coiled-coil region" evidence="1">
    <location>
        <begin position="68"/>
        <end position="109"/>
    </location>
</feature>
<organism evidence="2 3">
    <name type="scientific">Brassica carinata</name>
    <name type="common">Ethiopian mustard</name>
    <name type="synonym">Abyssinian cabbage</name>
    <dbReference type="NCBI Taxonomy" id="52824"/>
    <lineage>
        <taxon>Eukaryota</taxon>
        <taxon>Viridiplantae</taxon>
        <taxon>Streptophyta</taxon>
        <taxon>Embryophyta</taxon>
        <taxon>Tracheophyta</taxon>
        <taxon>Spermatophyta</taxon>
        <taxon>Magnoliopsida</taxon>
        <taxon>eudicotyledons</taxon>
        <taxon>Gunneridae</taxon>
        <taxon>Pentapetalae</taxon>
        <taxon>rosids</taxon>
        <taxon>malvids</taxon>
        <taxon>Brassicales</taxon>
        <taxon>Brassicaceae</taxon>
        <taxon>Brassiceae</taxon>
        <taxon>Brassica</taxon>
    </lineage>
</organism>
<keyword evidence="1" id="KW-0175">Coiled coil</keyword>
<name>A0A8X7PPI9_BRACI</name>
<dbReference type="OrthoDB" id="10279349at2759"/>
<comment type="caution">
    <text evidence="2">The sequence shown here is derived from an EMBL/GenBank/DDBJ whole genome shotgun (WGS) entry which is preliminary data.</text>
</comment>
<evidence type="ECO:0000313" key="2">
    <source>
        <dbReference type="EMBL" id="KAG2256099.1"/>
    </source>
</evidence>
<protein>
    <submittedName>
        <fullName evidence="2">Uncharacterized protein</fullName>
    </submittedName>
</protein>